<dbReference type="PROSITE" id="PS50035">
    <property type="entry name" value="PLD"/>
    <property type="match status" value="1"/>
</dbReference>
<evidence type="ECO:0000313" key="6">
    <source>
        <dbReference type="EMBL" id="VAX28852.1"/>
    </source>
</evidence>
<dbReference type="SUPFAM" id="SSF56024">
    <property type="entry name" value="Phospholipase D/nuclease"/>
    <property type="match status" value="2"/>
</dbReference>
<keyword evidence="2" id="KW-0442">Lipid degradation</keyword>
<evidence type="ECO:0000259" key="4">
    <source>
        <dbReference type="PROSITE" id="PS50035"/>
    </source>
</evidence>
<dbReference type="Gene3D" id="3.30.870.10">
    <property type="entry name" value="Endonuclease Chain A"/>
    <property type="match status" value="2"/>
</dbReference>
<dbReference type="SUPFAM" id="SSF49265">
    <property type="entry name" value="Fibronectin type III"/>
    <property type="match status" value="1"/>
</dbReference>
<dbReference type="GO" id="GO:0016042">
    <property type="term" value="P:lipid catabolic process"/>
    <property type="evidence" value="ECO:0007669"/>
    <property type="project" value="UniProtKB-KW"/>
</dbReference>
<dbReference type="NCBIfam" id="TIGR04183">
    <property type="entry name" value="Por_Secre_tail"/>
    <property type="match status" value="1"/>
</dbReference>
<dbReference type="Pfam" id="PF18962">
    <property type="entry name" value="Por_Secre_tail"/>
    <property type="match status" value="1"/>
</dbReference>
<dbReference type="Gene3D" id="2.60.40.4070">
    <property type="match status" value="1"/>
</dbReference>
<dbReference type="InterPro" id="IPR026444">
    <property type="entry name" value="Secre_tail"/>
</dbReference>
<dbReference type="InterPro" id="IPR051406">
    <property type="entry name" value="PLD_domain"/>
</dbReference>
<dbReference type="InterPro" id="IPR025202">
    <property type="entry name" value="PLD-like_dom"/>
</dbReference>
<evidence type="ECO:0000256" key="3">
    <source>
        <dbReference type="ARBA" id="ARBA00023098"/>
    </source>
</evidence>
<keyword evidence="3" id="KW-0443">Lipid metabolism</keyword>
<dbReference type="SMART" id="SM00060">
    <property type="entry name" value="FN3"/>
    <property type="match status" value="1"/>
</dbReference>
<name>A0A3B1CKP5_9ZZZZ</name>
<dbReference type="PANTHER" id="PTHR43856">
    <property type="entry name" value="CARDIOLIPIN HYDROLASE"/>
    <property type="match status" value="1"/>
</dbReference>
<dbReference type="CDD" id="cd09116">
    <property type="entry name" value="PLDc_Nuc_like"/>
    <property type="match status" value="1"/>
</dbReference>
<dbReference type="PANTHER" id="PTHR43856:SF1">
    <property type="entry name" value="MITOCHONDRIAL CARDIOLIPIN HYDROLASE"/>
    <property type="match status" value="1"/>
</dbReference>
<dbReference type="PROSITE" id="PS50853">
    <property type="entry name" value="FN3"/>
    <property type="match status" value="1"/>
</dbReference>
<protein>
    <submittedName>
        <fullName evidence="6">Uncharacterized protein</fullName>
    </submittedName>
</protein>
<dbReference type="Pfam" id="PF13091">
    <property type="entry name" value="PLDc_2"/>
    <property type="match status" value="2"/>
</dbReference>
<accession>A0A3B1CKP5</accession>
<dbReference type="AlphaFoldDB" id="A0A3B1CKP5"/>
<dbReference type="GO" id="GO:0016891">
    <property type="term" value="F:RNA endonuclease activity producing 5'-phosphomonoesters, hydrolytic mechanism"/>
    <property type="evidence" value="ECO:0007669"/>
    <property type="project" value="TreeGrafter"/>
</dbReference>
<evidence type="ECO:0000256" key="1">
    <source>
        <dbReference type="ARBA" id="ARBA00022801"/>
    </source>
</evidence>
<dbReference type="InterPro" id="IPR036116">
    <property type="entry name" value="FN3_sf"/>
</dbReference>
<sequence length="785" mass="85628">MKIKNLTLLLIIASTITINLFAQTTVPIYDIRENDANGVPLKMDSTFTVAGIVTSSNQFGNSGPASMQDSTAGISIYSSEFANGVNIGDSIVITSSITQYRGLTQFSYGTGSTFTVLSSGHSIDTSIVTLSDIANQAWDGVEIYESRLVRVNGVTISGSGYFEGNKNYTITDSSGSLELRIDKDVSSLVGSPIPSGEADLIGIVGQYKYSEPYNSGYQVLPRSIDDIISDDVPVILTPVIGTDITTNSFTVYFNTARNGNSEVRYGKTDSLELGSVVVDTDTTEHVVEITGLEEFTKYYYKAYSTNDIGTSESALKTIVTLSSNPITGTINVYFNSDVDHSVAIPGNEAEGNVDFQEKIISRINQANYSIDIALYSFFGLPDVEAAIIAAKNRGVKVRFVYDQRTIQSGAQALLDAGILMSQRPDDNGLMHSKFAIFDARDNDLTNDWVWMGSWNWTSTGLAWLNNVVEINDPALAQNYTIEFEEMWGSNTDIPDSNNVKFGPNKIDNTVHTFTIGGIEIESYFSPSDQTESHISSALSTADTSIYFALLAFTSDPLFATIESQHNNYGMNDGRGVIADANLTGSEFVNLQNLFPGEVFDQSAGDKLHNKFGLVDAAYSTSNPMVITGSHNWSKAANTRNDENTLIFHDIYIANKYMQAFKSIYNFNGGTTDFDIPVIVSVDSKEETIPTEFVLEQNYPNPFNPTTTIQYSIPNLASGHPPTVQLKVYDMLGREVATLVDKEQAPGNYSVQFDASSARGGLTSGMYIYKLSTGGFVSIKKMILLK</sequence>
<evidence type="ECO:0000256" key="2">
    <source>
        <dbReference type="ARBA" id="ARBA00022963"/>
    </source>
</evidence>
<dbReference type="CDD" id="cd00063">
    <property type="entry name" value="FN3"/>
    <property type="match status" value="1"/>
</dbReference>
<proteinExistence type="predicted"/>
<gene>
    <name evidence="6" type="ORF">MNBD_IGNAVI01-1809</name>
</gene>
<dbReference type="Gene3D" id="2.60.40.10">
    <property type="entry name" value="Immunoglobulins"/>
    <property type="match status" value="1"/>
</dbReference>
<dbReference type="InterPro" id="IPR003961">
    <property type="entry name" value="FN3_dom"/>
</dbReference>
<feature type="domain" description="Fibronectin type-III" evidence="5">
    <location>
        <begin position="232"/>
        <end position="325"/>
    </location>
</feature>
<evidence type="ECO:0000259" key="5">
    <source>
        <dbReference type="PROSITE" id="PS50853"/>
    </source>
</evidence>
<keyword evidence="1" id="KW-0378">Hydrolase</keyword>
<dbReference type="InterPro" id="IPR013783">
    <property type="entry name" value="Ig-like_fold"/>
</dbReference>
<dbReference type="InterPro" id="IPR001736">
    <property type="entry name" value="PLipase_D/transphosphatidylase"/>
</dbReference>
<feature type="domain" description="PLD phosphodiesterase" evidence="4">
    <location>
        <begin position="426"/>
        <end position="460"/>
    </location>
</feature>
<dbReference type="EMBL" id="UOGD01000431">
    <property type="protein sequence ID" value="VAX28852.1"/>
    <property type="molecule type" value="Genomic_DNA"/>
</dbReference>
<reference evidence="6" key="1">
    <citation type="submission" date="2018-06" db="EMBL/GenBank/DDBJ databases">
        <authorList>
            <person name="Zhirakovskaya E."/>
        </authorList>
    </citation>
    <scope>NUCLEOTIDE SEQUENCE</scope>
</reference>
<organism evidence="6">
    <name type="scientific">hydrothermal vent metagenome</name>
    <dbReference type="NCBI Taxonomy" id="652676"/>
    <lineage>
        <taxon>unclassified sequences</taxon>
        <taxon>metagenomes</taxon>
        <taxon>ecological metagenomes</taxon>
    </lineage>
</organism>